<evidence type="ECO:0000256" key="6">
    <source>
        <dbReference type="ARBA" id="ARBA00023239"/>
    </source>
</evidence>
<dbReference type="InterPro" id="IPR018338">
    <property type="entry name" value="Carbonic_anhydrase_a-class_CS"/>
</dbReference>
<evidence type="ECO:0000256" key="7">
    <source>
        <dbReference type="ARBA" id="ARBA00048348"/>
    </source>
</evidence>
<name>D2VVT8_NAEGR</name>
<feature type="chain" id="PRO_5025073497" description="Carbonic anhydrase" evidence="8">
    <location>
        <begin position="27"/>
        <end position="355"/>
    </location>
</feature>
<dbReference type="PROSITE" id="PS51144">
    <property type="entry name" value="ALPHA_CA_2"/>
    <property type="match status" value="1"/>
</dbReference>
<evidence type="ECO:0000256" key="4">
    <source>
        <dbReference type="ARBA" id="ARBA00022723"/>
    </source>
</evidence>
<comment type="function">
    <text evidence="1 8">Reversible hydration of carbon dioxide.</text>
</comment>
<keyword evidence="8" id="KW-0732">Signal</keyword>
<protein>
    <recommendedName>
        <fullName evidence="3 8">Carbonic anhydrase</fullName>
        <ecNumber evidence="3 8">4.2.1.1</ecNumber>
    </recommendedName>
</protein>
<dbReference type="KEGG" id="ngr:NAEGRDRAFT_73137"/>
<dbReference type="OrthoDB" id="429145at2759"/>
<reference evidence="10 11" key="1">
    <citation type="journal article" date="2010" name="Cell">
        <title>The genome of Naegleria gruberi illuminates early eukaryotic versatility.</title>
        <authorList>
            <person name="Fritz-Laylin L.K."/>
            <person name="Prochnik S.E."/>
            <person name="Ginger M.L."/>
            <person name="Dacks J.B."/>
            <person name="Carpenter M.L."/>
            <person name="Field M.C."/>
            <person name="Kuo A."/>
            <person name="Paredez A."/>
            <person name="Chapman J."/>
            <person name="Pham J."/>
            <person name="Shu S."/>
            <person name="Neupane R."/>
            <person name="Cipriano M."/>
            <person name="Mancuso J."/>
            <person name="Tu H."/>
            <person name="Salamov A."/>
            <person name="Lindquist E."/>
            <person name="Shapiro H."/>
            <person name="Lucas S."/>
            <person name="Grigoriev I.V."/>
            <person name="Cande W.Z."/>
            <person name="Fulton C."/>
            <person name="Rokhsar D.S."/>
            <person name="Dawson S.C."/>
        </authorList>
    </citation>
    <scope>NUCLEOTIDE SEQUENCE [LARGE SCALE GENOMIC DNA]</scope>
    <source>
        <strain evidence="10 11">NEG-M</strain>
    </source>
</reference>
<dbReference type="CDD" id="cd00326">
    <property type="entry name" value="alpha_CA"/>
    <property type="match status" value="1"/>
</dbReference>
<evidence type="ECO:0000256" key="1">
    <source>
        <dbReference type="ARBA" id="ARBA00002904"/>
    </source>
</evidence>
<feature type="domain" description="Alpha-carbonic anhydrase" evidence="9">
    <location>
        <begin position="38"/>
        <end position="351"/>
    </location>
</feature>
<dbReference type="GeneID" id="8858134"/>
<comment type="similarity">
    <text evidence="2 8">Belongs to the alpha-carbonic anhydrase family.</text>
</comment>
<keyword evidence="5 8" id="KW-0862">Zinc</keyword>
<dbReference type="PANTHER" id="PTHR18952:SF265">
    <property type="entry name" value="CARBONIC ANHYDRASE"/>
    <property type="match status" value="1"/>
</dbReference>
<evidence type="ECO:0000256" key="3">
    <source>
        <dbReference type="ARBA" id="ARBA00012925"/>
    </source>
</evidence>
<evidence type="ECO:0000259" key="9">
    <source>
        <dbReference type="PROSITE" id="PS51144"/>
    </source>
</evidence>
<evidence type="ECO:0000256" key="8">
    <source>
        <dbReference type="RuleBase" id="RU367011"/>
    </source>
</evidence>
<feature type="signal peptide" evidence="8">
    <location>
        <begin position="1"/>
        <end position="26"/>
    </location>
</feature>
<proteinExistence type="inferred from homology"/>
<dbReference type="GO" id="GO:0004089">
    <property type="term" value="F:carbonate dehydratase activity"/>
    <property type="evidence" value="ECO:0007669"/>
    <property type="project" value="UniProtKB-UniRule"/>
</dbReference>
<dbReference type="STRING" id="5762.D2VVT8"/>
<comment type="catalytic activity">
    <reaction evidence="7 8">
        <text>hydrogencarbonate + H(+) = CO2 + H2O</text>
        <dbReference type="Rhea" id="RHEA:10748"/>
        <dbReference type="ChEBI" id="CHEBI:15377"/>
        <dbReference type="ChEBI" id="CHEBI:15378"/>
        <dbReference type="ChEBI" id="CHEBI:16526"/>
        <dbReference type="ChEBI" id="CHEBI:17544"/>
        <dbReference type="EC" id="4.2.1.1"/>
    </reaction>
</comment>
<dbReference type="InterPro" id="IPR001148">
    <property type="entry name" value="CA_dom"/>
</dbReference>
<dbReference type="AlphaFoldDB" id="D2VVT8"/>
<dbReference type="InParanoid" id="D2VVT8"/>
<dbReference type="PANTHER" id="PTHR18952">
    <property type="entry name" value="CARBONIC ANHYDRASE"/>
    <property type="match status" value="1"/>
</dbReference>
<dbReference type="InterPro" id="IPR023561">
    <property type="entry name" value="Carbonic_anhydrase_a-class"/>
</dbReference>
<dbReference type="EC" id="4.2.1.1" evidence="3 8"/>
<evidence type="ECO:0000256" key="5">
    <source>
        <dbReference type="ARBA" id="ARBA00022833"/>
    </source>
</evidence>
<dbReference type="GO" id="GO:0008270">
    <property type="term" value="F:zinc ion binding"/>
    <property type="evidence" value="ECO:0007669"/>
    <property type="project" value="UniProtKB-UniRule"/>
</dbReference>
<dbReference type="EMBL" id="GG738902">
    <property type="protein sequence ID" value="EFC39098.1"/>
    <property type="molecule type" value="Genomic_DNA"/>
</dbReference>
<keyword evidence="6 8" id="KW-0456">Lyase</keyword>
<dbReference type="RefSeq" id="XP_002671842.1">
    <property type="nucleotide sequence ID" value="XM_002671796.1"/>
</dbReference>
<keyword evidence="4 8" id="KW-0479">Metal-binding</keyword>
<dbReference type="InterPro" id="IPR036398">
    <property type="entry name" value="CA_dom_sf"/>
</dbReference>
<dbReference type="Pfam" id="PF00194">
    <property type="entry name" value="Carb_anhydrase"/>
    <property type="match status" value="1"/>
</dbReference>
<evidence type="ECO:0000313" key="11">
    <source>
        <dbReference type="Proteomes" id="UP000006671"/>
    </source>
</evidence>
<dbReference type="Gene3D" id="3.10.200.10">
    <property type="entry name" value="Alpha carbonic anhydrase"/>
    <property type="match status" value="1"/>
</dbReference>
<organism evidence="11">
    <name type="scientific">Naegleria gruberi</name>
    <name type="common">Amoeba</name>
    <dbReference type="NCBI Taxonomy" id="5762"/>
    <lineage>
        <taxon>Eukaryota</taxon>
        <taxon>Discoba</taxon>
        <taxon>Heterolobosea</taxon>
        <taxon>Tetramitia</taxon>
        <taxon>Eutetramitia</taxon>
        <taxon>Vahlkampfiidae</taxon>
        <taxon>Naegleria</taxon>
    </lineage>
</organism>
<dbReference type="PROSITE" id="PS00162">
    <property type="entry name" value="ALPHA_CA_1"/>
    <property type="match status" value="1"/>
</dbReference>
<dbReference type="SUPFAM" id="SSF51069">
    <property type="entry name" value="Carbonic anhydrase"/>
    <property type="match status" value="1"/>
</dbReference>
<gene>
    <name evidence="10" type="ORF">NAEGRDRAFT_73137</name>
</gene>
<evidence type="ECO:0000313" key="10">
    <source>
        <dbReference type="EMBL" id="EFC39098.1"/>
    </source>
</evidence>
<keyword evidence="11" id="KW-1185">Reference proteome</keyword>
<dbReference type="eggNOG" id="KOG0382">
    <property type="taxonomic scope" value="Eukaryota"/>
</dbReference>
<sequence>MNIRILVTTLISCLVIFQATILSVEACSFLLKGEQQCTHWSYQKAAIWQQECPFSSCGGRSQSPISISLYQTTLYETYFMNAKAQSLIMYDFSTDDKRLIVFRGIDNFFQQFSFSVINNNHTIVMESVNEESISIERSFWIRNNTWQTFNSITVPYYLKQFHLHSPSEHLVNSESFDLELHLVFQRNDLPSNTSEALVPKLAVVGILYKVLLGAIDNPLVDIVIQNVLQKPRVIGKPIPTTVTGGLLFDLVTARQQFDPLYSYFVYNGSLTTPNCNENVMWNLINPNIMSGGYHYISSRQLTTLQQLMNQNKPHIAEGANLGKVQINTGSAYIGNNRPLQPLNGRTIINIVKKLL</sequence>
<evidence type="ECO:0000256" key="2">
    <source>
        <dbReference type="ARBA" id="ARBA00010718"/>
    </source>
</evidence>
<accession>D2VVT8</accession>
<dbReference type="VEuPathDB" id="AmoebaDB:NAEGRDRAFT_73137"/>
<dbReference type="SMART" id="SM01057">
    <property type="entry name" value="Carb_anhydrase"/>
    <property type="match status" value="1"/>
</dbReference>
<comment type="cofactor">
    <cofactor evidence="8">
        <name>Zn(2+)</name>
        <dbReference type="ChEBI" id="CHEBI:29105"/>
    </cofactor>
</comment>
<dbReference type="Proteomes" id="UP000006671">
    <property type="component" value="Unassembled WGS sequence"/>
</dbReference>